<evidence type="ECO:0000313" key="3">
    <source>
        <dbReference type="Proteomes" id="UP001054857"/>
    </source>
</evidence>
<accession>A0AAD3DEM9</accession>
<name>A0AAD3DEM9_9CHLO</name>
<feature type="compositionally biased region" description="Basic and acidic residues" evidence="1">
    <location>
        <begin position="243"/>
        <end position="252"/>
    </location>
</feature>
<comment type="caution">
    <text evidence="2">The sequence shown here is derived from an EMBL/GenBank/DDBJ whole genome shotgun (WGS) entry which is preliminary data.</text>
</comment>
<feature type="non-terminal residue" evidence="2">
    <location>
        <position position="1"/>
    </location>
</feature>
<protein>
    <submittedName>
        <fullName evidence="2">Uncharacterized protein</fullName>
    </submittedName>
</protein>
<feature type="region of interest" description="Disordered" evidence="1">
    <location>
        <begin position="46"/>
        <end position="66"/>
    </location>
</feature>
<feature type="region of interest" description="Disordered" evidence="1">
    <location>
        <begin position="182"/>
        <end position="211"/>
    </location>
</feature>
<reference evidence="2 3" key="1">
    <citation type="journal article" date="2021" name="Sci. Rep.">
        <title>Genome sequencing of the multicellular alga Astrephomene provides insights into convergent evolution of germ-soma differentiation.</title>
        <authorList>
            <person name="Yamashita S."/>
            <person name="Yamamoto K."/>
            <person name="Matsuzaki R."/>
            <person name="Suzuki S."/>
            <person name="Yamaguchi H."/>
            <person name="Hirooka S."/>
            <person name="Minakuchi Y."/>
            <person name="Miyagishima S."/>
            <person name="Kawachi M."/>
            <person name="Toyoda A."/>
            <person name="Nozaki H."/>
        </authorList>
    </citation>
    <scope>NUCLEOTIDE SEQUENCE [LARGE SCALE GENOMIC DNA]</scope>
    <source>
        <strain evidence="2 3">NIES-4017</strain>
    </source>
</reference>
<gene>
    <name evidence="2" type="ORF">Agub_g758</name>
</gene>
<proteinExistence type="predicted"/>
<dbReference type="EMBL" id="BMAR01000001">
    <property type="protein sequence ID" value="GFR40198.1"/>
    <property type="molecule type" value="Genomic_DNA"/>
</dbReference>
<dbReference type="Proteomes" id="UP001054857">
    <property type="component" value="Unassembled WGS sequence"/>
</dbReference>
<evidence type="ECO:0000256" key="1">
    <source>
        <dbReference type="SAM" id="MobiDB-lite"/>
    </source>
</evidence>
<evidence type="ECO:0000313" key="2">
    <source>
        <dbReference type="EMBL" id="GFR40198.1"/>
    </source>
</evidence>
<feature type="compositionally biased region" description="Basic and acidic residues" evidence="1">
    <location>
        <begin position="190"/>
        <end position="200"/>
    </location>
</feature>
<feature type="region of interest" description="Disordered" evidence="1">
    <location>
        <begin position="225"/>
        <end position="252"/>
    </location>
</feature>
<sequence>LRRQQEQQQQQYQAYWDAYGYTGYGYGGYGGYGGAAAVSYPEGTVAGAAGSSSNRPSDSAPANDPWAAYAHDYQQPSYSGATHAGYSAYPGYSQYAAYGSGGASASAQEDPQAAAAVAAAWAKYYSQWQQPSYGYTWPSSYTNGSTAAAAGYGSTPVWNASAPGAAGSAVAGAAQGNASCGLGAASGEGKAQRGDARGRCEGGVAQGGVEDEGSELSFAALRGEPLGRGASGVPAVLQSGSWREPDGRVSAT</sequence>
<dbReference type="AlphaFoldDB" id="A0AAD3DEM9"/>
<feature type="non-terminal residue" evidence="2">
    <location>
        <position position="252"/>
    </location>
</feature>
<keyword evidence="3" id="KW-1185">Reference proteome</keyword>
<organism evidence="2 3">
    <name type="scientific">Astrephomene gubernaculifera</name>
    <dbReference type="NCBI Taxonomy" id="47775"/>
    <lineage>
        <taxon>Eukaryota</taxon>
        <taxon>Viridiplantae</taxon>
        <taxon>Chlorophyta</taxon>
        <taxon>core chlorophytes</taxon>
        <taxon>Chlorophyceae</taxon>
        <taxon>CS clade</taxon>
        <taxon>Chlamydomonadales</taxon>
        <taxon>Astrephomenaceae</taxon>
        <taxon>Astrephomene</taxon>
    </lineage>
</organism>